<dbReference type="AlphaFoldDB" id="A0A8S3V8N2"/>
<dbReference type="OrthoDB" id="6074935at2759"/>
<proteinExistence type="predicted"/>
<comment type="caution">
    <text evidence="2">The sequence shown here is derived from an EMBL/GenBank/DDBJ whole genome shotgun (WGS) entry which is preliminary data.</text>
</comment>
<keyword evidence="1" id="KW-1133">Transmembrane helix</keyword>
<protein>
    <submittedName>
        <fullName evidence="2">Uncharacterized protein</fullName>
    </submittedName>
</protein>
<name>A0A8S3V8N2_MYTED</name>
<dbReference type="EMBL" id="CAJPWZ010003075">
    <property type="protein sequence ID" value="CAG2251166.1"/>
    <property type="molecule type" value="Genomic_DNA"/>
</dbReference>
<gene>
    <name evidence="2" type="ORF">MEDL_62805</name>
</gene>
<dbReference type="Proteomes" id="UP000683360">
    <property type="component" value="Unassembled WGS sequence"/>
</dbReference>
<accession>A0A8S3V8N2</accession>
<reference evidence="2" key="1">
    <citation type="submission" date="2021-03" db="EMBL/GenBank/DDBJ databases">
        <authorList>
            <person name="Bekaert M."/>
        </authorList>
    </citation>
    <scope>NUCLEOTIDE SEQUENCE</scope>
</reference>
<keyword evidence="1" id="KW-0472">Membrane</keyword>
<sequence length="246" mass="27290">MIKCNLDPQPNGRDNAWLCAVMIDGEIQDVECSTHNKVVCQVDGRNHNASYKNTGIPATFYNQTTKHVDLETTTLVTETTGIPATFYSQTTKHVNLETTTHPSETTGIPATLYNQTTKHVDLETTTLVTETTGIPGTFYHQSTKHVNLETTNLPAANKSLTLSSLECEELWMNQSKCNCQEPSAIPEIQNDIITYRLDKTTLSSYIRKRSSASDPRKSSFYIGCVGIIVLVLSVLFIVVLDFIPRG</sequence>
<evidence type="ECO:0000256" key="1">
    <source>
        <dbReference type="SAM" id="Phobius"/>
    </source>
</evidence>
<keyword evidence="3" id="KW-1185">Reference proteome</keyword>
<feature type="transmembrane region" description="Helical" evidence="1">
    <location>
        <begin position="220"/>
        <end position="243"/>
    </location>
</feature>
<organism evidence="2 3">
    <name type="scientific">Mytilus edulis</name>
    <name type="common">Blue mussel</name>
    <dbReference type="NCBI Taxonomy" id="6550"/>
    <lineage>
        <taxon>Eukaryota</taxon>
        <taxon>Metazoa</taxon>
        <taxon>Spiralia</taxon>
        <taxon>Lophotrochozoa</taxon>
        <taxon>Mollusca</taxon>
        <taxon>Bivalvia</taxon>
        <taxon>Autobranchia</taxon>
        <taxon>Pteriomorphia</taxon>
        <taxon>Mytilida</taxon>
        <taxon>Mytiloidea</taxon>
        <taxon>Mytilidae</taxon>
        <taxon>Mytilinae</taxon>
        <taxon>Mytilus</taxon>
    </lineage>
</organism>
<keyword evidence="1" id="KW-0812">Transmembrane</keyword>
<evidence type="ECO:0000313" key="3">
    <source>
        <dbReference type="Proteomes" id="UP000683360"/>
    </source>
</evidence>
<evidence type="ECO:0000313" key="2">
    <source>
        <dbReference type="EMBL" id="CAG2251166.1"/>
    </source>
</evidence>